<proteinExistence type="predicted"/>
<dbReference type="SUPFAM" id="SSF46894">
    <property type="entry name" value="C-terminal effector domain of the bipartite response regulators"/>
    <property type="match status" value="1"/>
</dbReference>
<accession>A0A7X8SIR8</accession>
<dbReference type="InterPro" id="IPR016032">
    <property type="entry name" value="Sig_transdc_resp-reg_C-effctor"/>
</dbReference>
<keyword evidence="3" id="KW-0804">Transcription</keyword>
<dbReference type="PROSITE" id="PS50043">
    <property type="entry name" value="HTH_LUXR_2"/>
    <property type="match status" value="1"/>
</dbReference>
<keyword evidence="1" id="KW-0805">Transcription regulation</keyword>
<dbReference type="EMBL" id="JABAIL010000002">
    <property type="protein sequence ID" value="NLR91001.1"/>
    <property type="molecule type" value="Genomic_DNA"/>
</dbReference>
<dbReference type="CDD" id="cd06170">
    <property type="entry name" value="LuxR_C_like"/>
    <property type="match status" value="1"/>
</dbReference>
<dbReference type="GO" id="GO:0003677">
    <property type="term" value="F:DNA binding"/>
    <property type="evidence" value="ECO:0007669"/>
    <property type="project" value="UniProtKB-KW"/>
</dbReference>
<evidence type="ECO:0000313" key="5">
    <source>
        <dbReference type="EMBL" id="NLR91001.1"/>
    </source>
</evidence>
<dbReference type="GO" id="GO:0006355">
    <property type="term" value="P:regulation of DNA-templated transcription"/>
    <property type="evidence" value="ECO:0007669"/>
    <property type="project" value="InterPro"/>
</dbReference>
<dbReference type="SMART" id="SM00421">
    <property type="entry name" value="HTH_LUXR"/>
    <property type="match status" value="1"/>
</dbReference>
<evidence type="ECO:0000256" key="1">
    <source>
        <dbReference type="ARBA" id="ARBA00023015"/>
    </source>
</evidence>
<evidence type="ECO:0000259" key="4">
    <source>
        <dbReference type="PROSITE" id="PS50043"/>
    </source>
</evidence>
<dbReference type="InterPro" id="IPR036388">
    <property type="entry name" value="WH-like_DNA-bd_sf"/>
</dbReference>
<reference evidence="5 6" key="1">
    <citation type="submission" date="2020-04" db="EMBL/GenBank/DDBJ databases">
        <title>Flammeovirga sp. SR4, a novel species isolated from seawater.</title>
        <authorList>
            <person name="Wang X."/>
        </authorList>
    </citation>
    <scope>NUCLEOTIDE SEQUENCE [LARGE SCALE GENOMIC DNA]</scope>
    <source>
        <strain evidence="5 6">SR4</strain>
    </source>
</reference>
<protein>
    <recommendedName>
        <fullName evidence="4">HTH luxR-type domain-containing protein</fullName>
    </recommendedName>
</protein>
<evidence type="ECO:0000256" key="2">
    <source>
        <dbReference type="ARBA" id="ARBA00023125"/>
    </source>
</evidence>
<feature type="domain" description="HTH luxR-type" evidence="4">
    <location>
        <begin position="166"/>
        <end position="231"/>
    </location>
</feature>
<name>A0A7X8SIR8_9BACT</name>
<evidence type="ECO:0000313" key="6">
    <source>
        <dbReference type="Proteomes" id="UP000585050"/>
    </source>
</evidence>
<sequence length="233" mass="26737">MTSINDLEEGLRGKYLSLGDNFSYIFNCFDRKFENVSENFTSVTGYAKDEILNADGFTIGTKEFQSTSLPRIKQILETFYDIYKDNLNGFRSFFSYPFVYKDGRVEEVFAEVTQVDFEDKQIVRITVFNTLFDDTLDSALKKGVTFVNLEKNIAFSNISSVEDLETCHAILSLSKREIEILSLVSEGLSNQELAEKINVSIHTVTTHKKNIVKKTNTKNIMVTIRYCLRLNIF</sequence>
<dbReference type="Gene3D" id="1.10.10.10">
    <property type="entry name" value="Winged helix-like DNA-binding domain superfamily/Winged helix DNA-binding domain"/>
    <property type="match status" value="1"/>
</dbReference>
<dbReference type="PANTHER" id="PTHR44688">
    <property type="entry name" value="DNA-BINDING TRANSCRIPTIONAL ACTIVATOR DEVR_DOSR"/>
    <property type="match status" value="1"/>
</dbReference>
<dbReference type="Pfam" id="PF00196">
    <property type="entry name" value="GerE"/>
    <property type="match status" value="1"/>
</dbReference>
<dbReference type="AlphaFoldDB" id="A0A7X8SIR8"/>
<keyword evidence="2" id="KW-0238">DNA-binding</keyword>
<gene>
    <name evidence="5" type="ORF">HGP29_07270</name>
</gene>
<dbReference type="Proteomes" id="UP000585050">
    <property type="component" value="Unassembled WGS sequence"/>
</dbReference>
<dbReference type="InterPro" id="IPR000792">
    <property type="entry name" value="Tscrpt_reg_LuxR_C"/>
</dbReference>
<dbReference type="PRINTS" id="PR00038">
    <property type="entry name" value="HTHLUXR"/>
</dbReference>
<comment type="caution">
    <text evidence="5">The sequence shown here is derived from an EMBL/GenBank/DDBJ whole genome shotgun (WGS) entry which is preliminary data.</text>
</comment>
<keyword evidence="6" id="KW-1185">Reference proteome</keyword>
<organism evidence="5 6">
    <name type="scientific">Flammeovirga agarivorans</name>
    <dbReference type="NCBI Taxonomy" id="2726742"/>
    <lineage>
        <taxon>Bacteria</taxon>
        <taxon>Pseudomonadati</taxon>
        <taxon>Bacteroidota</taxon>
        <taxon>Cytophagia</taxon>
        <taxon>Cytophagales</taxon>
        <taxon>Flammeovirgaceae</taxon>
        <taxon>Flammeovirga</taxon>
    </lineage>
</organism>
<evidence type="ECO:0000256" key="3">
    <source>
        <dbReference type="ARBA" id="ARBA00023163"/>
    </source>
</evidence>
<dbReference type="PANTHER" id="PTHR44688:SF16">
    <property type="entry name" value="DNA-BINDING TRANSCRIPTIONAL ACTIVATOR DEVR_DOSR"/>
    <property type="match status" value="1"/>
</dbReference>